<feature type="domain" description="Peptidase S54 rhomboid" evidence="8">
    <location>
        <begin position="391"/>
        <end position="536"/>
    </location>
</feature>
<comment type="similarity">
    <text evidence="2">Belongs to the peptidase S54 family.</text>
</comment>
<dbReference type="GO" id="GO:0006508">
    <property type="term" value="P:proteolysis"/>
    <property type="evidence" value="ECO:0007669"/>
    <property type="project" value="UniProtKB-KW"/>
</dbReference>
<reference evidence="9" key="1">
    <citation type="submission" date="2020-10" db="EMBL/GenBank/DDBJ databases">
        <authorList>
            <person name="Castelo-Branco R."/>
            <person name="Eusebio N."/>
            <person name="Adriana R."/>
            <person name="Vieira A."/>
            <person name="Brugerolle De Fraissinette N."/>
            <person name="Rezende De Castro R."/>
            <person name="Schneider M.P."/>
            <person name="Vasconcelos V."/>
            <person name="Leao P.N."/>
        </authorList>
    </citation>
    <scope>NUCLEOTIDE SEQUENCE</scope>
    <source>
        <strain evidence="9">LEGE 11480</strain>
    </source>
</reference>
<accession>A0A928VRX1</accession>
<dbReference type="GO" id="GO:0016020">
    <property type="term" value="C:membrane"/>
    <property type="evidence" value="ECO:0007669"/>
    <property type="project" value="UniProtKB-SubCell"/>
</dbReference>
<dbReference type="AlphaFoldDB" id="A0A928VRX1"/>
<dbReference type="EMBL" id="JADEXQ010000064">
    <property type="protein sequence ID" value="MBE9031450.1"/>
    <property type="molecule type" value="Genomic_DNA"/>
</dbReference>
<keyword evidence="6 7" id="KW-0472">Membrane</keyword>
<sequence>MGFELIPVLSGFSSLLILLQPRQTKGWRLVACSILGLLAIGWGIPQLTICLTIASCIWGIFLLLPVQGFAQVERLVSQEKFQAAAKLMSVTRWLHPLDGWWDYPQLLHGLALATAGQMSAAQRIFQQYQTGKSAIERLATILLHRINGNWGDFVAWVQQQPANSPVFQDPNIQLMYIRSLGELRQANELLDALQQFQRSLQQAGNPVFLNTARMYAFAFCGQPESLAWLLQQQMQGIPEPTRQFWMATAHWRAGHKRQGKQLFQHLQQTAAPGMQSAIADRLAQPARNIQRQLTLPSQHYLVQAQTQMMQAANPKITPRPQFKQIPVTTSLILINVAISVAFFGALFLIAGGITYADQLNTRSLELISQIMTQIVTLYNLGVLYPDQVMEGEWWRLLTAAFLHAGWFHLFSNMLGLYVLGGIVEPILGRLRYTIGYFATGVGSMTLVSILANLNLIKETAVVGASGAIMGLLGMMGAIFLVRWLRHKAAIAAQRLKMVVLIVVFQTIFDVLTPNVSMAGHLSGLGLGFAIGLVLMRTITREKAIA</sequence>
<evidence type="ECO:0000256" key="1">
    <source>
        <dbReference type="ARBA" id="ARBA00004141"/>
    </source>
</evidence>
<evidence type="ECO:0000256" key="2">
    <source>
        <dbReference type="ARBA" id="ARBA00009045"/>
    </source>
</evidence>
<evidence type="ECO:0000313" key="10">
    <source>
        <dbReference type="Proteomes" id="UP000625316"/>
    </source>
</evidence>
<evidence type="ECO:0000256" key="7">
    <source>
        <dbReference type="SAM" id="Phobius"/>
    </source>
</evidence>
<dbReference type="InterPro" id="IPR050925">
    <property type="entry name" value="Rhomboid_protease_S54"/>
</dbReference>
<organism evidence="9 10">
    <name type="scientific">Romeriopsis navalis LEGE 11480</name>
    <dbReference type="NCBI Taxonomy" id="2777977"/>
    <lineage>
        <taxon>Bacteria</taxon>
        <taxon>Bacillati</taxon>
        <taxon>Cyanobacteriota</taxon>
        <taxon>Cyanophyceae</taxon>
        <taxon>Leptolyngbyales</taxon>
        <taxon>Leptolyngbyaceae</taxon>
        <taxon>Romeriopsis</taxon>
        <taxon>Romeriopsis navalis</taxon>
    </lineage>
</organism>
<comment type="caution">
    <text evidence="9">The sequence shown here is derived from an EMBL/GenBank/DDBJ whole genome shotgun (WGS) entry which is preliminary data.</text>
</comment>
<protein>
    <submittedName>
        <fullName evidence="9">Rhomboid family intramembrane serine protease</fullName>
    </submittedName>
</protein>
<evidence type="ECO:0000256" key="6">
    <source>
        <dbReference type="ARBA" id="ARBA00023136"/>
    </source>
</evidence>
<dbReference type="SUPFAM" id="SSF144091">
    <property type="entry name" value="Rhomboid-like"/>
    <property type="match status" value="1"/>
</dbReference>
<feature type="transmembrane region" description="Helical" evidence="7">
    <location>
        <begin position="495"/>
        <end position="511"/>
    </location>
</feature>
<feature type="transmembrane region" description="Helical" evidence="7">
    <location>
        <begin position="393"/>
        <end position="420"/>
    </location>
</feature>
<dbReference type="PANTHER" id="PTHR43731:SF14">
    <property type="entry name" value="PRESENILIN-ASSOCIATED RHOMBOID-LIKE PROTEIN, MITOCHONDRIAL"/>
    <property type="match status" value="1"/>
</dbReference>
<name>A0A928VRX1_9CYAN</name>
<evidence type="ECO:0000313" key="9">
    <source>
        <dbReference type="EMBL" id="MBE9031450.1"/>
    </source>
</evidence>
<dbReference type="InterPro" id="IPR035952">
    <property type="entry name" value="Rhomboid-like_sf"/>
</dbReference>
<keyword evidence="10" id="KW-1185">Reference proteome</keyword>
<keyword evidence="9" id="KW-0645">Protease</keyword>
<dbReference type="PANTHER" id="PTHR43731">
    <property type="entry name" value="RHOMBOID PROTEASE"/>
    <property type="match status" value="1"/>
</dbReference>
<proteinExistence type="inferred from homology"/>
<dbReference type="RefSeq" id="WP_264326277.1">
    <property type="nucleotide sequence ID" value="NZ_JADEXQ010000064.1"/>
</dbReference>
<comment type="subcellular location">
    <subcellularLocation>
        <location evidence="1">Membrane</location>
        <topology evidence="1">Multi-pass membrane protein</topology>
    </subcellularLocation>
</comment>
<gene>
    <name evidence="9" type="ORF">IQ266_17080</name>
</gene>
<evidence type="ECO:0000256" key="5">
    <source>
        <dbReference type="ARBA" id="ARBA00022989"/>
    </source>
</evidence>
<feature type="transmembrane region" description="Helical" evidence="7">
    <location>
        <begin position="432"/>
        <end position="453"/>
    </location>
</feature>
<feature type="transmembrane region" description="Helical" evidence="7">
    <location>
        <begin position="517"/>
        <end position="535"/>
    </location>
</feature>
<dbReference type="Proteomes" id="UP000625316">
    <property type="component" value="Unassembled WGS sequence"/>
</dbReference>
<keyword evidence="5 7" id="KW-1133">Transmembrane helix</keyword>
<dbReference type="Gene3D" id="1.20.1540.10">
    <property type="entry name" value="Rhomboid-like"/>
    <property type="match status" value="1"/>
</dbReference>
<dbReference type="Pfam" id="PF01694">
    <property type="entry name" value="Rhomboid"/>
    <property type="match status" value="1"/>
</dbReference>
<evidence type="ECO:0000256" key="3">
    <source>
        <dbReference type="ARBA" id="ARBA00022692"/>
    </source>
</evidence>
<feature type="transmembrane region" description="Helical" evidence="7">
    <location>
        <begin position="34"/>
        <end position="64"/>
    </location>
</feature>
<feature type="transmembrane region" description="Helical" evidence="7">
    <location>
        <begin position="459"/>
        <end position="483"/>
    </location>
</feature>
<dbReference type="InterPro" id="IPR022764">
    <property type="entry name" value="Peptidase_S54_rhomboid_dom"/>
</dbReference>
<evidence type="ECO:0000259" key="8">
    <source>
        <dbReference type="Pfam" id="PF01694"/>
    </source>
</evidence>
<evidence type="ECO:0000256" key="4">
    <source>
        <dbReference type="ARBA" id="ARBA00022801"/>
    </source>
</evidence>
<keyword evidence="4" id="KW-0378">Hydrolase</keyword>
<keyword evidence="3 7" id="KW-0812">Transmembrane</keyword>
<dbReference type="GO" id="GO:0004252">
    <property type="term" value="F:serine-type endopeptidase activity"/>
    <property type="evidence" value="ECO:0007669"/>
    <property type="project" value="InterPro"/>
</dbReference>
<feature type="transmembrane region" description="Helical" evidence="7">
    <location>
        <begin position="331"/>
        <end position="356"/>
    </location>
</feature>